<dbReference type="PANTHER" id="PTHR31900:SF25">
    <property type="entry name" value="FBD DOMAIN-CONTAINING PROTEIN"/>
    <property type="match status" value="1"/>
</dbReference>
<dbReference type="InterPro" id="IPR050232">
    <property type="entry name" value="FBL13/AtMIF1-like"/>
</dbReference>
<feature type="domain" description="FBD" evidence="1">
    <location>
        <begin position="97"/>
        <end position="170"/>
    </location>
</feature>
<evidence type="ECO:0000313" key="2">
    <source>
        <dbReference type="EMBL" id="JAU97441.1"/>
    </source>
</evidence>
<gene>
    <name evidence="2" type="ORF">MP_TR10061_c4_g1_i1_g.30245</name>
</gene>
<dbReference type="SUPFAM" id="SSF52047">
    <property type="entry name" value="RNI-like"/>
    <property type="match status" value="1"/>
</dbReference>
<reference evidence="2" key="1">
    <citation type="submission" date="2016-07" db="EMBL/GenBank/DDBJ databases">
        <title>De novo transcriptome assembly of four accessions of the metal hyperaccumulator plant Noccaea caerulescens.</title>
        <authorList>
            <person name="Blande D."/>
            <person name="Halimaa P."/>
            <person name="Tervahauta A.I."/>
            <person name="Aarts M.G."/>
            <person name="Karenlampi S.O."/>
        </authorList>
    </citation>
    <scope>NUCLEOTIDE SEQUENCE</scope>
</reference>
<dbReference type="EMBL" id="GEVM01008497">
    <property type="protein sequence ID" value="JAU97441.1"/>
    <property type="molecule type" value="Transcribed_RNA"/>
</dbReference>
<evidence type="ECO:0000259" key="1">
    <source>
        <dbReference type="SMART" id="SM00579"/>
    </source>
</evidence>
<accession>A0A1J3JYS6</accession>
<dbReference type="PANTHER" id="PTHR31900">
    <property type="entry name" value="F-BOX/RNI SUPERFAMILY PROTEIN-RELATED"/>
    <property type="match status" value="1"/>
</dbReference>
<dbReference type="InterPro" id="IPR006566">
    <property type="entry name" value="FBD"/>
</dbReference>
<sequence>MMCQRERSFVIFSWESLMSEIWSSLPILLRSSMISGDLNKIQYPYYTNLSSLHANFFHNWWEVLPVFLQSCPSFKSLSLSFSEDPWEQEIIILPEPCRLLPTLEYVKIDKAMKGDVVAFTTLATYFLEKSTILKEFSFFLSDFSEEEESVILTKLLALPRISSSCQVVVHR</sequence>
<protein>
    <submittedName>
        <fullName evidence="2">FBD-associated F-box protein</fullName>
    </submittedName>
</protein>
<dbReference type="AlphaFoldDB" id="A0A1J3JYS6"/>
<proteinExistence type="predicted"/>
<name>A0A1J3JYS6_NOCCA</name>
<organism evidence="2">
    <name type="scientific">Noccaea caerulescens</name>
    <name type="common">Alpine penny-cress</name>
    <name type="synonym">Thlaspi caerulescens</name>
    <dbReference type="NCBI Taxonomy" id="107243"/>
    <lineage>
        <taxon>Eukaryota</taxon>
        <taxon>Viridiplantae</taxon>
        <taxon>Streptophyta</taxon>
        <taxon>Embryophyta</taxon>
        <taxon>Tracheophyta</taxon>
        <taxon>Spermatophyta</taxon>
        <taxon>Magnoliopsida</taxon>
        <taxon>eudicotyledons</taxon>
        <taxon>Gunneridae</taxon>
        <taxon>Pentapetalae</taxon>
        <taxon>rosids</taxon>
        <taxon>malvids</taxon>
        <taxon>Brassicales</taxon>
        <taxon>Brassicaceae</taxon>
        <taxon>Coluteocarpeae</taxon>
        <taxon>Noccaea</taxon>
    </lineage>
</organism>
<dbReference type="SMART" id="SM00579">
    <property type="entry name" value="FBD"/>
    <property type="match status" value="1"/>
</dbReference>